<dbReference type="GO" id="GO:2001235">
    <property type="term" value="P:positive regulation of apoptotic signaling pathway"/>
    <property type="evidence" value="ECO:0007669"/>
    <property type="project" value="TreeGrafter"/>
</dbReference>
<dbReference type="InterPro" id="IPR036419">
    <property type="entry name" value="Ribosomal_S3_C_sf"/>
</dbReference>
<dbReference type="AlphaFoldDB" id="A0A8C8UAM7"/>
<dbReference type="GO" id="GO:0022627">
    <property type="term" value="C:cytosolic small ribosomal subunit"/>
    <property type="evidence" value="ECO:0007669"/>
    <property type="project" value="TreeGrafter"/>
</dbReference>
<dbReference type="GO" id="GO:0003735">
    <property type="term" value="F:structural constituent of ribosome"/>
    <property type="evidence" value="ECO:0007669"/>
    <property type="project" value="TreeGrafter"/>
</dbReference>
<dbReference type="PANTHER" id="PTHR11760">
    <property type="entry name" value="30S/40S RIBOSOMAL PROTEIN S3"/>
    <property type="match status" value="1"/>
</dbReference>
<dbReference type="GO" id="GO:0003723">
    <property type="term" value="F:RNA binding"/>
    <property type="evidence" value="ECO:0007669"/>
    <property type="project" value="InterPro"/>
</dbReference>
<evidence type="ECO:0000313" key="6">
    <source>
        <dbReference type="Proteomes" id="UP000694547"/>
    </source>
</evidence>
<reference evidence="5" key="2">
    <citation type="submission" date="2025-08" db="UniProtKB">
        <authorList>
            <consortium name="Ensembl"/>
        </authorList>
    </citation>
    <scope>IDENTIFICATION</scope>
</reference>
<dbReference type="InterPro" id="IPR057258">
    <property type="entry name" value="Ribosomal_uS3"/>
</dbReference>
<name>A0A8C8UAM7_PERMB</name>
<dbReference type="Gene3D" id="3.30.300.20">
    <property type="match status" value="1"/>
</dbReference>
<keyword evidence="3" id="KW-0689">Ribosomal protein</keyword>
<evidence type="ECO:0000256" key="3">
    <source>
        <dbReference type="ARBA" id="ARBA00022980"/>
    </source>
</evidence>
<dbReference type="Proteomes" id="UP000694547">
    <property type="component" value="Chromosome 19"/>
</dbReference>
<dbReference type="SUPFAM" id="SSF54821">
    <property type="entry name" value="Ribosomal protein S3 C-terminal domain"/>
    <property type="match status" value="1"/>
</dbReference>
<comment type="similarity">
    <text evidence="2">Belongs to the universal ribosomal protein uS3 family.</text>
</comment>
<dbReference type="SUPFAM" id="SSF54814">
    <property type="entry name" value="Prokaryotic type KH domain (KH-domain type II)"/>
    <property type="match status" value="1"/>
</dbReference>
<evidence type="ECO:0000256" key="4">
    <source>
        <dbReference type="ARBA" id="ARBA00023274"/>
    </source>
</evidence>
<evidence type="ECO:0000256" key="1">
    <source>
        <dbReference type="ARBA" id="ARBA00004637"/>
    </source>
</evidence>
<dbReference type="GeneTree" id="ENSGT00390000008610"/>
<dbReference type="Gene3D" id="3.30.1140.32">
    <property type="entry name" value="Ribosomal protein S3, C-terminal domain"/>
    <property type="match status" value="1"/>
</dbReference>
<organism evidence="5 6">
    <name type="scientific">Peromyscus maniculatus bairdii</name>
    <name type="common">Prairie deer mouse</name>
    <dbReference type="NCBI Taxonomy" id="230844"/>
    <lineage>
        <taxon>Eukaryota</taxon>
        <taxon>Metazoa</taxon>
        <taxon>Chordata</taxon>
        <taxon>Craniata</taxon>
        <taxon>Vertebrata</taxon>
        <taxon>Euteleostomi</taxon>
        <taxon>Mammalia</taxon>
        <taxon>Eutheria</taxon>
        <taxon>Euarchontoglires</taxon>
        <taxon>Glires</taxon>
        <taxon>Rodentia</taxon>
        <taxon>Myomorpha</taxon>
        <taxon>Muroidea</taxon>
        <taxon>Cricetidae</taxon>
        <taxon>Neotominae</taxon>
        <taxon>Peromyscus</taxon>
    </lineage>
</organism>
<evidence type="ECO:0000256" key="2">
    <source>
        <dbReference type="ARBA" id="ARBA00010761"/>
    </source>
</evidence>
<keyword evidence="6" id="KW-1185">Reference proteome</keyword>
<reference evidence="5" key="3">
    <citation type="submission" date="2025-09" db="UniProtKB">
        <authorList>
            <consortium name="Ensembl"/>
        </authorList>
    </citation>
    <scope>IDENTIFICATION</scope>
</reference>
<dbReference type="PANTHER" id="PTHR11760:SF32">
    <property type="entry name" value="SMALL RIBOSOMAL SUBUNIT PROTEIN US3"/>
    <property type="match status" value="1"/>
</dbReference>
<proteinExistence type="inferred from homology"/>
<dbReference type="GO" id="GO:0005743">
    <property type="term" value="C:mitochondrial inner membrane"/>
    <property type="evidence" value="ECO:0007669"/>
    <property type="project" value="UniProtKB-SubCell"/>
</dbReference>
<dbReference type="InterPro" id="IPR015946">
    <property type="entry name" value="KH_dom-like_a/b"/>
</dbReference>
<accession>A0A8C8UAM7</accession>
<dbReference type="InterPro" id="IPR009019">
    <property type="entry name" value="KH_sf_prok-type"/>
</dbReference>
<keyword evidence="4" id="KW-0687">Ribonucleoprotein</keyword>
<evidence type="ECO:0000313" key="5">
    <source>
        <dbReference type="Ensembl" id="ENSPEMP00000029503.1"/>
    </source>
</evidence>
<reference evidence="5 6" key="1">
    <citation type="submission" date="2018-10" db="EMBL/GenBank/DDBJ databases">
        <title>Improved assembly of the deer mouse Peromyscus maniculatus genome.</title>
        <authorList>
            <person name="Lassance J.-M."/>
            <person name="Hoekstra H.E."/>
        </authorList>
    </citation>
    <scope>NUCLEOTIDE SEQUENCE [LARGE SCALE GENOMIC DNA]</scope>
</reference>
<dbReference type="GO" id="GO:0005634">
    <property type="term" value="C:nucleus"/>
    <property type="evidence" value="ECO:0007669"/>
    <property type="project" value="TreeGrafter"/>
</dbReference>
<dbReference type="Ensembl" id="ENSPEMT00000035936.1">
    <property type="protein sequence ID" value="ENSPEMP00000029503.1"/>
    <property type="gene ID" value="ENSPEMG00000030304.1"/>
</dbReference>
<comment type="subcellular location">
    <subcellularLocation>
        <location evidence="1">Mitochondrion inner membrane</location>
        <topology evidence="1">Peripheral membrane protein</topology>
    </subcellularLocation>
</comment>
<sequence>MRRLILFFLAENIFRMDLGEKGRWIRELIAVVGKRFGFPESSVELYAEKVIMRGLCAIAQAVSVLQTLRRACCTKGEWGQGLQGCVSMKFVDGVMIHSGDPVNYYVDIAMYHALPRQGVLGIKVKTMLPWDLRNLYLTT</sequence>
<protein>
    <submittedName>
        <fullName evidence="5">Uncharacterized protein</fullName>
    </submittedName>
</protein>